<feature type="region of interest" description="Disordered" evidence="6">
    <location>
        <begin position="550"/>
        <end position="585"/>
    </location>
</feature>
<keyword evidence="3 7" id="KW-0812">Transmembrane</keyword>
<keyword evidence="4 7" id="KW-1133">Transmembrane helix</keyword>
<feature type="region of interest" description="Disordered" evidence="6">
    <location>
        <begin position="599"/>
        <end position="634"/>
    </location>
</feature>
<comment type="subcellular location">
    <subcellularLocation>
        <location evidence="1">Membrane</location>
        <topology evidence="1">Multi-pass membrane protein</topology>
    </subcellularLocation>
</comment>
<evidence type="ECO:0000259" key="8">
    <source>
        <dbReference type="Pfam" id="PF00999"/>
    </source>
</evidence>
<dbReference type="InterPro" id="IPR006153">
    <property type="entry name" value="Cation/H_exchanger_TM"/>
</dbReference>
<evidence type="ECO:0000256" key="4">
    <source>
        <dbReference type="ARBA" id="ARBA00022989"/>
    </source>
</evidence>
<evidence type="ECO:0000313" key="9">
    <source>
        <dbReference type="Proteomes" id="UP000095280"/>
    </source>
</evidence>
<evidence type="ECO:0000313" key="10">
    <source>
        <dbReference type="WBParaSite" id="maker-unitig_1792-snap-gene-0.1-mRNA-1"/>
    </source>
</evidence>
<evidence type="ECO:0000256" key="6">
    <source>
        <dbReference type="SAM" id="MobiDB-lite"/>
    </source>
</evidence>
<feature type="compositionally biased region" description="Low complexity" evidence="6">
    <location>
        <begin position="62"/>
        <end position="75"/>
    </location>
</feature>
<feature type="transmembrane region" description="Helical" evidence="7">
    <location>
        <begin position="26"/>
        <end position="44"/>
    </location>
</feature>
<feature type="transmembrane region" description="Helical" evidence="7">
    <location>
        <begin position="466"/>
        <end position="489"/>
    </location>
</feature>
<dbReference type="PANTHER" id="PTHR31102">
    <property type="match status" value="1"/>
</dbReference>
<feature type="transmembrane region" description="Helical" evidence="7">
    <location>
        <begin position="393"/>
        <end position="414"/>
    </location>
</feature>
<organism evidence="9 10">
    <name type="scientific">Macrostomum lignano</name>
    <dbReference type="NCBI Taxonomy" id="282301"/>
    <lineage>
        <taxon>Eukaryota</taxon>
        <taxon>Metazoa</taxon>
        <taxon>Spiralia</taxon>
        <taxon>Lophotrochozoa</taxon>
        <taxon>Platyhelminthes</taxon>
        <taxon>Rhabditophora</taxon>
        <taxon>Macrostomorpha</taxon>
        <taxon>Macrostomida</taxon>
        <taxon>Macrostomidae</taxon>
        <taxon>Macrostomum</taxon>
    </lineage>
</organism>
<dbReference type="GO" id="GO:0016020">
    <property type="term" value="C:membrane"/>
    <property type="evidence" value="ECO:0007669"/>
    <property type="project" value="UniProtKB-SubCell"/>
</dbReference>
<evidence type="ECO:0000256" key="7">
    <source>
        <dbReference type="SAM" id="Phobius"/>
    </source>
</evidence>
<feature type="domain" description="Cation/H+ exchanger transmembrane" evidence="8">
    <location>
        <begin position="108"/>
        <end position="484"/>
    </location>
</feature>
<reference evidence="10" key="1">
    <citation type="submission" date="2016-11" db="UniProtKB">
        <authorList>
            <consortium name="WormBaseParasite"/>
        </authorList>
    </citation>
    <scope>IDENTIFICATION</scope>
</reference>
<dbReference type="WBParaSite" id="maker-unitig_1792-snap-gene-0.1-mRNA-1">
    <property type="protein sequence ID" value="maker-unitig_1792-snap-gene-0.1-mRNA-1"/>
    <property type="gene ID" value="maker-unitig_1792-snap-gene-0.1"/>
</dbReference>
<evidence type="ECO:0000256" key="2">
    <source>
        <dbReference type="ARBA" id="ARBA00007367"/>
    </source>
</evidence>
<feature type="transmembrane region" description="Helical" evidence="7">
    <location>
        <begin position="276"/>
        <end position="296"/>
    </location>
</feature>
<dbReference type="InterPro" id="IPR051843">
    <property type="entry name" value="CPA1_transporter"/>
</dbReference>
<name>A0A1I8F394_9PLAT</name>
<feature type="transmembrane region" description="Helical" evidence="7">
    <location>
        <begin position="331"/>
        <end position="348"/>
    </location>
</feature>
<feature type="transmembrane region" description="Helical" evidence="7">
    <location>
        <begin position="305"/>
        <end position="325"/>
    </location>
</feature>
<feature type="compositionally biased region" description="Basic and acidic residues" evidence="6">
    <location>
        <begin position="511"/>
        <end position="523"/>
    </location>
</feature>
<evidence type="ECO:0000256" key="1">
    <source>
        <dbReference type="ARBA" id="ARBA00004141"/>
    </source>
</evidence>
<feature type="region of interest" description="Disordered" evidence="6">
    <location>
        <begin position="504"/>
        <end position="523"/>
    </location>
</feature>
<proteinExistence type="inferred from homology"/>
<feature type="transmembrane region" description="Helical" evidence="7">
    <location>
        <begin position="205"/>
        <end position="229"/>
    </location>
</feature>
<feature type="transmembrane region" description="Helical" evidence="7">
    <location>
        <begin position="241"/>
        <end position="264"/>
    </location>
</feature>
<feature type="transmembrane region" description="Helical" evidence="7">
    <location>
        <begin position="176"/>
        <end position="199"/>
    </location>
</feature>
<dbReference type="GO" id="GO:1902600">
    <property type="term" value="P:proton transmembrane transport"/>
    <property type="evidence" value="ECO:0007669"/>
    <property type="project" value="InterPro"/>
</dbReference>
<dbReference type="Pfam" id="PF00999">
    <property type="entry name" value="Na_H_Exchanger"/>
    <property type="match status" value="1"/>
</dbReference>
<dbReference type="PANTHER" id="PTHR31102:SF1">
    <property type="entry name" value="CATION_H+ EXCHANGER DOMAIN-CONTAINING PROTEIN"/>
    <property type="match status" value="1"/>
</dbReference>
<evidence type="ECO:0000256" key="3">
    <source>
        <dbReference type="ARBA" id="ARBA00022692"/>
    </source>
</evidence>
<accession>A0A1I8F394</accession>
<keyword evidence="5 7" id="KW-0472">Membrane</keyword>
<evidence type="ECO:0000256" key="5">
    <source>
        <dbReference type="ARBA" id="ARBA00023136"/>
    </source>
</evidence>
<feature type="compositionally biased region" description="Low complexity" evidence="6">
    <location>
        <begin position="550"/>
        <end position="561"/>
    </location>
</feature>
<dbReference type="GO" id="GO:0015297">
    <property type="term" value="F:antiporter activity"/>
    <property type="evidence" value="ECO:0007669"/>
    <property type="project" value="InterPro"/>
</dbReference>
<keyword evidence="9" id="KW-1185">Reference proteome</keyword>
<comment type="similarity">
    <text evidence="2">Belongs to the monovalent cation:proton antiporter 1 (CPA1) transporter (TC 2.A.36) family.</text>
</comment>
<sequence length="647" mass="68978">LPDDPSTAQRLRHDLLCPPHGRTGRLLAGLAAVLLLYAALWSLFPELSVPGTCVTVQLPDSTNSSNSTISSANQTDSIRPSTNKQKCTGGLFGLYLVFTLSMLTGELFGLIPRCPKLLGMLLAGCFLRSVPFLSDFALAIDKTLSSTLRSVALCIILLRAGLGLDPKRLRALSLHVGLLAFAPCLTEAVTIGIVSHLLLKLPWAWGFLLGFVLAAVSPAVVVPSMLAISSEGYGVAKGIPTLVIAAASVDDVLAITGFGVLLSIRREPRPDHRRGPLEALLGVVVGIVLGLLLWFLPPAGHRRFVFYRFCFLVACGLAPLLGSVVLKLPGAGALACLTAAFVAAIGWRSRDGWTDDKNPLLAPVDVCWWIAQPMLFGLIGVEVDVGSLQADAIGLSLAALGIGLLLRMVASFIAVTGAGFTVRERFFIPFAWLPKATVQAAIGPAVLDTAYRTGAGPEAQAMGAQILTVSVLAIVLTAPLGALLISLLAPRLLSRQVLSVEDANDPDAIPMDERPHEAEDEARPGYRSRLLHLFPASFPYLVGGRKRPIQAEPAGQAEAAGSNSGSRDGEATATKFPARSHPTDDGFVLYEMNRMSLDTCREQQEPTQSTPAPLQDAEAVQQLENASQQQQQQQILRDVLKATRRHH</sequence>
<dbReference type="AlphaFoldDB" id="A0A1I8F394"/>
<dbReference type="Proteomes" id="UP000095280">
    <property type="component" value="Unplaced"/>
</dbReference>
<protein>
    <submittedName>
        <fullName evidence="10">Na_H_Exchanger domain-containing protein</fullName>
    </submittedName>
</protein>
<feature type="region of interest" description="Disordered" evidence="6">
    <location>
        <begin position="62"/>
        <end position="82"/>
    </location>
</feature>
<feature type="transmembrane region" description="Helical" evidence="7">
    <location>
        <begin position="92"/>
        <end position="111"/>
    </location>
</feature>